<name>A0A645JJD3_9ZZZZ</name>
<protein>
    <submittedName>
        <fullName evidence="2">Uncharacterized protein</fullName>
    </submittedName>
</protein>
<sequence length="123" mass="12481">MAAVIGHVGAVEHGVDAPALGGELAQHLGVDGVERQHVEQAAPQAGLVGGHHHVPAGPVEPRHGLQRTALCLPLGGRGDVFLAQLVEGAVAVQDDDFHGRAPAGVTRQGGTGRPRGSWPRAAS</sequence>
<reference evidence="2" key="1">
    <citation type="submission" date="2019-08" db="EMBL/GenBank/DDBJ databases">
        <authorList>
            <person name="Kucharzyk K."/>
            <person name="Murdoch R.W."/>
            <person name="Higgins S."/>
            <person name="Loffler F."/>
        </authorList>
    </citation>
    <scope>NUCLEOTIDE SEQUENCE</scope>
</reference>
<evidence type="ECO:0000313" key="2">
    <source>
        <dbReference type="EMBL" id="MPN62809.1"/>
    </source>
</evidence>
<feature type="region of interest" description="Disordered" evidence="1">
    <location>
        <begin position="96"/>
        <end position="123"/>
    </location>
</feature>
<evidence type="ECO:0000256" key="1">
    <source>
        <dbReference type="SAM" id="MobiDB-lite"/>
    </source>
</evidence>
<organism evidence="2">
    <name type="scientific">bioreactor metagenome</name>
    <dbReference type="NCBI Taxonomy" id="1076179"/>
    <lineage>
        <taxon>unclassified sequences</taxon>
        <taxon>metagenomes</taxon>
        <taxon>ecological metagenomes</taxon>
    </lineage>
</organism>
<proteinExistence type="predicted"/>
<comment type="caution">
    <text evidence="2">The sequence shown here is derived from an EMBL/GenBank/DDBJ whole genome shotgun (WGS) entry which is preliminary data.</text>
</comment>
<gene>
    <name evidence="2" type="ORF">SDC9_210562</name>
</gene>
<accession>A0A645JJD3</accession>
<dbReference type="EMBL" id="VSSQ01141375">
    <property type="protein sequence ID" value="MPN62809.1"/>
    <property type="molecule type" value="Genomic_DNA"/>
</dbReference>
<dbReference type="AlphaFoldDB" id="A0A645JJD3"/>